<proteinExistence type="predicted"/>
<evidence type="ECO:0000313" key="1">
    <source>
        <dbReference type="EMBL" id="KAL2799769.1"/>
    </source>
</evidence>
<sequence length="69" mass="7711">MGSVLLIGCAVGCYIPSLRLYFAKRFNPSSQNYCWPDPFDGNPSISAGRYGLKHSVRLELIPGRLALHW</sequence>
<protein>
    <submittedName>
        <fullName evidence="1">Uncharacterized protein</fullName>
    </submittedName>
</protein>
<name>A0ABR4GME8_9EURO</name>
<gene>
    <name evidence="1" type="ORF">BJX66DRAFT_292586</name>
</gene>
<reference evidence="1 2" key="1">
    <citation type="submission" date="2024-07" db="EMBL/GenBank/DDBJ databases">
        <title>Section-level genome sequencing and comparative genomics of Aspergillus sections Usti and Cavernicolus.</title>
        <authorList>
            <consortium name="Lawrence Berkeley National Laboratory"/>
            <person name="Nybo J.L."/>
            <person name="Vesth T.C."/>
            <person name="Theobald S."/>
            <person name="Frisvad J.C."/>
            <person name="Larsen T.O."/>
            <person name="Kjaerboelling I."/>
            <person name="Rothschild-Mancinelli K."/>
            <person name="Lyhne E.K."/>
            <person name="Kogle M.E."/>
            <person name="Barry K."/>
            <person name="Clum A."/>
            <person name="Na H."/>
            <person name="Ledsgaard L."/>
            <person name="Lin J."/>
            <person name="Lipzen A."/>
            <person name="Kuo A."/>
            <person name="Riley R."/>
            <person name="Mondo S."/>
            <person name="Labutti K."/>
            <person name="Haridas S."/>
            <person name="Pangalinan J."/>
            <person name="Salamov A.A."/>
            <person name="Simmons B.A."/>
            <person name="Magnuson J.K."/>
            <person name="Chen J."/>
            <person name="Drula E."/>
            <person name="Henrissat B."/>
            <person name="Wiebenga A."/>
            <person name="Lubbers R.J."/>
            <person name="Gomes A.C."/>
            <person name="Makela M.R."/>
            <person name="Stajich J."/>
            <person name="Grigoriev I.V."/>
            <person name="Mortensen U.H."/>
            <person name="De Vries R.P."/>
            <person name="Baker S.E."/>
            <person name="Andersen M.R."/>
        </authorList>
    </citation>
    <scope>NUCLEOTIDE SEQUENCE [LARGE SCALE GENOMIC DNA]</scope>
    <source>
        <strain evidence="1 2">CBS 209.92</strain>
    </source>
</reference>
<comment type="caution">
    <text evidence="1">The sequence shown here is derived from an EMBL/GenBank/DDBJ whole genome shotgun (WGS) entry which is preliminary data.</text>
</comment>
<accession>A0ABR4GME8</accession>
<dbReference type="Proteomes" id="UP001610563">
    <property type="component" value="Unassembled WGS sequence"/>
</dbReference>
<keyword evidence="2" id="KW-1185">Reference proteome</keyword>
<organism evidence="1 2">
    <name type="scientific">Aspergillus keveii</name>
    <dbReference type="NCBI Taxonomy" id="714993"/>
    <lineage>
        <taxon>Eukaryota</taxon>
        <taxon>Fungi</taxon>
        <taxon>Dikarya</taxon>
        <taxon>Ascomycota</taxon>
        <taxon>Pezizomycotina</taxon>
        <taxon>Eurotiomycetes</taxon>
        <taxon>Eurotiomycetidae</taxon>
        <taxon>Eurotiales</taxon>
        <taxon>Aspergillaceae</taxon>
        <taxon>Aspergillus</taxon>
        <taxon>Aspergillus subgen. Nidulantes</taxon>
    </lineage>
</organism>
<dbReference type="EMBL" id="JBFTWV010000006">
    <property type="protein sequence ID" value="KAL2799769.1"/>
    <property type="molecule type" value="Genomic_DNA"/>
</dbReference>
<evidence type="ECO:0000313" key="2">
    <source>
        <dbReference type="Proteomes" id="UP001610563"/>
    </source>
</evidence>